<proteinExistence type="predicted"/>
<feature type="region of interest" description="Disordered" evidence="1">
    <location>
        <begin position="86"/>
        <end position="161"/>
    </location>
</feature>
<dbReference type="EMBL" id="MU004375">
    <property type="protein sequence ID" value="KAF2653793.1"/>
    <property type="molecule type" value="Genomic_DNA"/>
</dbReference>
<dbReference type="Proteomes" id="UP000799324">
    <property type="component" value="Unassembled WGS sequence"/>
</dbReference>
<feature type="compositionally biased region" description="Basic and acidic residues" evidence="1">
    <location>
        <begin position="133"/>
        <end position="142"/>
    </location>
</feature>
<feature type="region of interest" description="Disordered" evidence="1">
    <location>
        <begin position="503"/>
        <end position="526"/>
    </location>
</feature>
<evidence type="ECO:0000256" key="1">
    <source>
        <dbReference type="SAM" id="MobiDB-lite"/>
    </source>
</evidence>
<feature type="compositionally biased region" description="Polar residues" evidence="1">
    <location>
        <begin position="92"/>
        <end position="103"/>
    </location>
</feature>
<feature type="compositionally biased region" description="Basic and acidic residues" evidence="1">
    <location>
        <begin position="7"/>
        <end position="20"/>
    </location>
</feature>
<evidence type="ECO:0000313" key="2">
    <source>
        <dbReference type="EMBL" id="KAF2653793.1"/>
    </source>
</evidence>
<accession>A0A6A6T4G2</accession>
<name>A0A6A6T4G2_9PLEO</name>
<organism evidence="2 3">
    <name type="scientific">Lophiostoma macrostomum CBS 122681</name>
    <dbReference type="NCBI Taxonomy" id="1314788"/>
    <lineage>
        <taxon>Eukaryota</taxon>
        <taxon>Fungi</taxon>
        <taxon>Dikarya</taxon>
        <taxon>Ascomycota</taxon>
        <taxon>Pezizomycotina</taxon>
        <taxon>Dothideomycetes</taxon>
        <taxon>Pleosporomycetidae</taxon>
        <taxon>Pleosporales</taxon>
        <taxon>Lophiostomataceae</taxon>
        <taxon>Lophiostoma</taxon>
    </lineage>
</organism>
<feature type="region of interest" description="Disordered" evidence="1">
    <location>
        <begin position="1"/>
        <end position="49"/>
    </location>
</feature>
<gene>
    <name evidence="2" type="ORF">K491DRAFT_750603</name>
</gene>
<feature type="compositionally biased region" description="Polar residues" evidence="1">
    <location>
        <begin position="148"/>
        <end position="157"/>
    </location>
</feature>
<dbReference type="AlphaFoldDB" id="A0A6A6T4G2"/>
<reference evidence="2" key="1">
    <citation type="journal article" date="2020" name="Stud. Mycol.">
        <title>101 Dothideomycetes genomes: a test case for predicting lifestyles and emergence of pathogens.</title>
        <authorList>
            <person name="Haridas S."/>
            <person name="Albert R."/>
            <person name="Binder M."/>
            <person name="Bloem J."/>
            <person name="Labutti K."/>
            <person name="Salamov A."/>
            <person name="Andreopoulos B."/>
            <person name="Baker S."/>
            <person name="Barry K."/>
            <person name="Bills G."/>
            <person name="Bluhm B."/>
            <person name="Cannon C."/>
            <person name="Castanera R."/>
            <person name="Culley D."/>
            <person name="Daum C."/>
            <person name="Ezra D."/>
            <person name="Gonzalez J."/>
            <person name="Henrissat B."/>
            <person name="Kuo A."/>
            <person name="Liang C."/>
            <person name="Lipzen A."/>
            <person name="Lutzoni F."/>
            <person name="Magnuson J."/>
            <person name="Mondo S."/>
            <person name="Nolan M."/>
            <person name="Ohm R."/>
            <person name="Pangilinan J."/>
            <person name="Park H.-J."/>
            <person name="Ramirez L."/>
            <person name="Alfaro M."/>
            <person name="Sun H."/>
            <person name="Tritt A."/>
            <person name="Yoshinaga Y."/>
            <person name="Zwiers L.-H."/>
            <person name="Turgeon B."/>
            <person name="Goodwin S."/>
            <person name="Spatafora J."/>
            <person name="Crous P."/>
            <person name="Grigoriev I."/>
        </authorList>
    </citation>
    <scope>NUCLEOTIDE SEQUENCE</scope>
    <source>
        <strain evidence="2">CBS 122681</strain>
    </source>
</reference>
<feature type="compositionally biased region" description="Basic and acidic residues" evidence="1">
    <location>
        <begin position="108"/>
        <end position="119"/>
    </location>
</feature>
<sequence length="526" mass="58976">MSSTGETAEHIDNKDEELRDISYTGFEDPNRLEPRSGNVTTSSHKQQTERFLSEYLRLQGKPSKTNEEVDVVQRITRNMAELDSFNKKAGGQTAQRIPTQMQHHLTAKNKEDTIDETTKHQTATSESRGVGTPRREPSELKPGKKSSQESPQPTADITQPLEVSVRTFLPSKVVEALKVNGLYEGDDATIDARWQNMSTGDQEAAITLVLKRAHEGHQLEGQRQWFTWQMRAILTMLSITQLSDFRNEAKIWRSADSSSPQYPTPWYSLPNADNVKDPFTYSARAQPNSGSYCNSVGLIQTLRSLIERSIADPEFASPQKLGARNDFTRLVAESRVVERMGTDSAAEDKSQAALWGWLERADMAQDKWVQTWFRMKDGVVELYLSSGTQPLEKRTEPKGDECNITCQQEETTDTAAAERHEAKADVDMEVNQNAENIKTESVKMANDDKTIIETGPSVRHEKEAKAPGRGTLDTTTWVRGLFGVRSATDKITLPPEAMNLSFLTRELGTRNSHGEGKGKKKERGKK</sequence>
<protein>
    <submittedName>
        <fullName evidence="2">Uncharacterized protein</fullName>
    </submittedName>
</protein>
<evidence type="ECO:0000313" key="3">
    <source>
        <dbReference type="Proteomes" id="UP000799324"/>
    </source>
</evidence>
<keyword evidence="3" id="KW-1185">Reference proteome</keyword>